<dbReference type="InterPro" id="IPR010982">
    <property type="entry name" value="Lambda_DNA-bd_dom_sf"/>
</dbReference>
<proteinExistence type="predicted"/>
<dbReference type="Proteomes" id="UP000194218">
    <property type="component" value="Chromosome"/>
</dbReference>
<dbReference type="RefSeq" id="WP_086160640.1">
    <property type="nucleotide sequence ID" value="NZ_CP021121.1"/>
</dbReference>
<feature type="compositionally biased region" description="Basic and acidic residues" evidence="1">
    <location>
        <begin position="1"/>
        <end position="10"/>
    </location>
</feature>
<name>A0A1W7D191_9ACTN</name>
<evidence type="ECO:0000256" key="1">
    <source>
        <dbReference type="SAM" id="MobiDB-lite"/>
    </source>
</evidence>
<dbReference type="SUPFAM" id="SSF47413">
    <property type="entry name" value="lambda repressor-like DNA-binding domains"/>
    <property type="match status" value="1"/>
</dbReference>
<dbReference type="SMART" id="SM00530">
    <property type="entry name" value="HTH_XRE"/>
    <property type="match status" value="1"/>
</dbReference>
<dbReference type="EMBL" id="CP021121">
    <property type="protein sequence ID" value="ARQ70796.1"/>
    <property type="molecule type" value="Genomic_DNA"/>
</dbReference>
<evidence type="ECO:0000259" key="2">
    <source>
        <dbReference type="PROSITE" id="PS50943"/>
    </source>
</evidence>
<dbReference type="InterPro" id="IPR001387">
    <property type="entry name" value="Cro/C1-type_HTH"/>
</dbReference>
<reference evidence="3 4" key="1">
    <citation type="submission" date="2017-05" db="EMBL/GenBank/DDBJ databases">
        <title>Complete genome sequence of Streptomyces sp. SCSIO 03032 revealed the diverse biosynthetic pathways for its bioactive secondary metabolites.</title>
        <authorList>
            <person name="Ma L."/>
            <person name="Zhu Y."/>
            <person name="Zhang W."/>
            <person name="Zhang G."/>
            <person name="Tian X."/>
            <person name="Zhang S."/>
            <person name="Zhang C."/>
        </authorList>
    </citation>
    <scope>NUCLEOTIDE SEQUENCE [LARGE SCALE GENOMIC DNA]</scope>
    <source>
        <strain evidence="3 4">SCSIO 03032</strain>
    </source>
</reference>
<accession>A0A1W7D191</accession>
<dbReference type="CDD" id="cd00093">
    <property type="entry name" value="HTH_XRE"/>
    <property type="match status" value="1"/>
</dbReference>
<dbReference type="Pfam" id="PF01381">
    <property type="entry name" value="HTH_3"/>
    <property type="match status" value="1"/>
</dbReference>
<feature type="domain" description="HTH cro/C1-type" evidence="2">
    <location>
        <begin position="10"/>
        <end position="65"/>
    </location>
</feature>
<dbReference type="PROSITE" id="PS50943">
    <property type="entry name" value="HTH_CROC1"/>
    <property type="match status" value="1"/>
</dbReference>
<evidence type="ECO:0000313" key="3">
    <source>
        <dbReference type="EMBL" id="ARQ70796.1"/>
    </source>
</evidence>
<sequence length="398" mass="43733">MSHHDIGERLKRARKHSGLTRRGLAEASGVSVSLIRKLEQGERTDTRLETARRLASALHIPTTRLISGEAGDAEPAHGAEADTWARVHDALTGQGIGGATEEPTLDGVRVGLDNAISAYADGNLDMLSHILPPLLRDAHDLAAVHPHGRSVRAEIMQITGRLMVQTRNYSLAEQAFTVVERDAPTAVHGAALANHRVWLLLRRGRLAEAAALSIQWADDLEPRLSQATAGELSAWGWMLLRVAATASRDNRPDEADMALRLATAAAATMGRTPTSAAVRRAGFIRRFSRLTVAMQQAEQAMVEERPAAVLRIAKMIDAKRLSPSTGNRNRHLLDVAHAQVLTRRHADAFDTLLTLEREAPQWLPHQRYARDVLGLIIDRRRTLTSDMHRLAQVVRLPL</sequence>
<dbReference type="OrthoDB" id="3210663at2"/>
<evidence type="ECO:0000313" key="4">
    <source>
        <dbReference type="Proteomes" id="UP000194218"/>
    </source>
</evidence>
<keyword evidence="4" id="KW-1185">Reference proteome</keyword>
<gene>
    <name evidence="3" type="ORF">CAG99_19865</name>
</gene>
<organism evidence="3 4">
    <name type="scientific">Streptomyces marincola</name>
    <dbReference type="NCBI Taxonomy" id="2878388"/>
    <lineage>
        <taxon>Bacteria</taxon>
        <taxon>Bacillati</taxon>
        <taxon>Actinomycetota</taxon>
        <taxon>Actinomycetes</taxon>
        <taxon>Kitasatosporales</taxon>
        <taxon>Streptomycetaceae</taxon>
        <taxon>Streptomyces</taxon>
    </lineage>
</organism>
<feature type="region of interest" description="Disordered" evidence="1">
    <location>
        <begin position="1"/>
        <end position="22"/>
    </location>
</feature>
<dbReference type="GO" id="GO:0003677">
    <property type="term" value="F:DNA binding"/>
    <property type="evidence" value="ECO:0007669"/>
    <property type="project" value="InterPro"/>
</dbReference>
<protein>
    <recommendedName>
        <fullName evidence="2">HTH cro/C1-type domain-containing protein</fullName>
    </recommendedName>
</protein>
<dbReference type="KEGG" id="smao:CAG99_19865"/>
<dbReference type="AlphaFoldDB" id="A0A1W7D191"/>
<dbReference type="Gene3D" id="1.10.260.40">
    <property type="entry name" value="lambda repressor-like DNA-binding domains"/>
    <property type="match status" value="1"/>
</dbReference>